<reference evidence="2" key="1">
    <citation type="submission" date="2015-04" db="UniProtKB">
        <authorList>
            <consortium name="EnsemblPlants"/>
        </authorList>
    </citation>
    <scope>IDENTIFICATION</scope>
</reference>
<dbReference type="AlphaFoldDB" id="A0A0D9YKX0"/>
<feature type="compositionally biased region" description="Pro residues" evidence="1">
    <location>
        <begin position="8"/>
        <end position="18"/>
    </location>
</feature>
<keyword evidence="3" id="KW-1185">Reference proteome</keyword>
<proteinExistence type="predicted"/>
<dbReference type="Gramene" id="OGLUM02G00020.1">
    <property type="protein sequence ID" value="OGLUM02G00020.1"/>
    <property type="gene ID" value="OGLUM02G00020"/>
</dbReference>
<dbReference type="EnsemblPlants" id="OGLUM02G00020.1">
    <property type="protein sequence ID" value="OGLUM02G00020.1"/>
    <property type="gene ID" value="OGLUM02G00020"/>
</dbReference>
<feature type="region of interest" description="Disordered" evidence="1">
    <location>
        <begin position="1"/>
        <end position="70"/>
    </location>
</feature>
<protein>
    <submittedName>
        <fullName evidence="2">Uncharacterized protein</fullName>
    </submittedName>
</protein>
<reference evidence="2" key="2">
    <citation type="submission" date="2018-05" db="EMBL/GenBank/DDBJ databases">
        <title>OgluRS3 (Oryza glumaepatula Reference Sequence Version 3).</title>
        <authorList>
            <person name="Zhang J."/>
            <person name="Kudrna D."/>
            <person name="Lee S."/>
            <person name="Talag J."/>
            <person name="Welchert J."/>
            <person name="Wing R.A."/>
        </authorList>
    </citation>
    <scope>NUCLEOTIDE SEQUENCE [LARGE SCALE GENOMIC DNA]</scope>
</reference>
<evidence type="ECO:0000313" key="3">
    <source>
        <dbReference type="Proteomes" id="UP000026961"/>
    </source>
</evidence>
<dbReference type="HOGENOM" id="CLU_2065136_0_0_1"/>
<dbReference type="Proteomes" id="UP000026961">
    <property type="component" value="Chromosome 2"/>
</dbReference>
<feature type="region of interest" description="Disordered" evidence="1">
    <location>
        <begin position="91"/>
        <end position="119"/>
    </location>
</feature>
<accession>A0A0D9YKX0</accession>
<organism evidence="2">
    <name type="scientific">Oryza glumipatula</name>
    <dbReference type="NCBI Taxonomy" id="40148"/>
    <lineage>
        <taxon>Eukaryota</taxon>
        <taxon>Viridiplantae</taxon>
        <taxon>Streptophyta</taxon>
        <taxon>Embryophyta</taxon>
        <taxon>Tracheophyta</taxon>
        <taxon>Spermatophyta</taxon>
        <taxon>Magnoliopsida</taxon>
        <taxon>Liliopsida</taxon>
        <taxon>Poales</taxon>
        <taxon>Poaceae</taxon>
        <taxon>BOP clade</taxon>
        <taxon>Oryzoideae</taxon>
        <taxon>Oryzeae</taxon>
        <taxon>Oryzinae</taxon>
        <taxon>Oryza</taxon>
    </lineage>
</organism>
<evidence type="ECO:0000256" key="1">
    <source>
        <dbReference type="SAM" id="MobiDB-lite"/>
    </source>
</evidence>
<sequence>MAHGRKPPASPPTHPPATPDGGGAQPAAGCPISRRARRRPAPASRALRRPVSPCGAPGARALPWRPHGLLSTTRGDCAAVSDGCSRRVPPCGTAAHASSAPRLVAAATHRGRRQQQQDT</sequence>
<feature type="compositionally biased region" description="Low complexity" evidence="1">
    <location>
        <begin position="41"/>
        <end position="53"/>
    </location>
</feature>
<evidence type="ECO:0000313" key="2">
    <source>
        <dbReference type="EnsemblPlants" id="OGLUM02G00020.1"/>
    </source>
</evidence>
<name>A0A0D9YKX0_9ORYZ</name>